<dbReference type="AlphaFoldDB" id="A0A6A5BWF0"/>
<accession>A0A6A5BWF0</accession>
<dbReference type="OrthoDB" id="10416571at2759"/>
<evidence type="ECO:0000313" key="2">
    <source>
        <dbReference type="EMBL" id="KAF0978962.1"/>
    </source>
</evidence>
<dbReference type="RefSeq" id="XP_044563675.1">
    <property type="nucleotide sequence ID" value="XM_044705183.1"/>
</dbReference>
<evidence type="ECO:0000256" key="1">
    <source>
        <dbReference type="SAM" id="MobiDB-lite"/>
    </source>
</evidence>
<dbReference type="Proteomes" id="UP000444721">
    <property type="component" value="Unassembled WGS sequence"/>
</dbReference>
<dbReference type="VEuPathDB" id="AmoebaDB:FDP41_002032"/>
<keyword evidence="3" id="KW-1185">Reference proteome</keyword>
<dbReference type="EMBL" id="VFQX01000028">
    <property type="protein sequence ID" value="KAF0978962.1"/>
    <property type="molecule type" value="Genomic_DNA"/>
</dbReference>
<dbReference type="VEuPathDB" id="AmoebaDB:NfTy_033860"/>
<comment type="caution">
    <text evidence="2">The sequence shown here is derived from an EMBL/GenBank/DDBJ whole genome shotgun (WGS) entry which is preliminary data.</text>
</comment>
<sequence>MVAKTTIQHPNSSSLQGFNGSTTMAVEHSEMISGFVAGCSKSSLNKTRKLKSKGQYVLQLAPLVIDRRIKIEKMAVLLSSDKPSNLRLNEAQHQDEHSSLTQQETNSGSLYFVEDSLKPASSSDFDDFVIV</sequence>
<dbReference type="VEuPathDB" id="AmoebaDB:NF0057100"/>
<evidence type="ECO:0000313" key="3">
    <source>
        <dbReference type="Proteomes" id="UP000444721"/>
    </source>
</evidence>
<protein>
    <submittedName>
        <fullName evidence="2">Uncharacterized protein</fullName>
    </submittedName>
</protein>
<name>A0A6A5BWF0_NAEFO</name>
<dbReference type="GeneID" id="68109250"/>
<gene>
    <name evidence="2" type="ORF">FDP41_002032</name>
</gene>
<proteinExistence type="predicted"/>
<feature type="region of interest" description="Disordered" evidence="1">
    <location>
        <begin position="87"/>
        <end position="106"/>
    </location>
</feature>
<reference evidence="2 3" key="1">
    <citation type="journal article" date="2019" name="Sci. Rep.">
        <title>Nanopore sequencing improves the draft genome of the human pathogenic amoeba Naegleria fowleri.</title>
        <authorList>
            <person name="Liechti N."/>
            <person name="Schurch N."/>
            <person name="Bruggmann R."/>
            <person name="Wittwer M."/>
        </authorList>
    </citation>
    <scope>NUCLEOTIDE SEQUENCE [LARGE SCALE GENOMIC DNA]</scope>
    <source>
        <strain evidence="2 3">ATCC 30894</strain>
    </source>
</reference>
<organism evidence="2 3">
    <name type="scientific">Naegleria fowleri</name>
    <name type="common">Brain eating amoeba</name>
    <dbReference type="NCBI Taxonomy" id="5763"/>
    <lineage>
        <taxon>Eukaryota</taxon>
        <taxon>Discoba</taxon>
        <taxon>Heterolobosea</taxon>
        <taxon>Tetramitia</taxon>
        <taxon>Eutetramitia</taxon>
        <taxon>Vahlkampfiidae</taxon>
        <taxon>Naegleria</taxon>
    </lineage>
</organism>